<protein>
    <submittedName>
        <fullName evidence="1">Uncharacterized protein</fullName>
    </submittedName>
</protein>
<evidence type="ECO:0000313" key="1">
    <source>
        <dbReference type="EMBL" id="CAP95686.1"/>
    </source>
</evidence>
<reference evidence="1 2" key="1">
    <citation type="journal article" date="2008" name="Nat. Biotechnol.">
        <title>Genome sequencing and analysis of the filamentous fungus Penicillium chrysogenum.</title>
        <authorList>
            <person name="van den Berg M.A."/>
            <person name="Albang R."/>
            <person name="Albermann K."/>
            <person name="Badger J.H."/>
            <person name="Daran J.-M."/>
            <person name="Driessen A.J.M."/>
            <person name="Garcia-Estrada C."/>
            <person name="Fedorova N.D."/>
            <person name="Harris D.M."/>
            <person name="Heijne W.H.M."/>
            <person name="Joardar V.S."/>
            <person name="Kiel J.A.K.W."/>
            <person name="Kovalchuk A."/>
            <person name="Martin J.F."/>
            <person name="Nierman W.C."/>
            <person name="Nijland J.G."/>
            <person name="Pronk J.T."/>
            <person name="Roubos J.A."/>
            <person name="van der Klei I.J."/>
            <person name="van Peij N.N.M.E."/>
            <person name="Veenhuis M."/>
            <person name="von Doehren H."/>
            <person name="Wagner C."/>
            <person name="Wortman J.R."/>
            <person name="Bovenberg R.A.L."/>
        </authorList>
    </citation>
    <scope>NUCLEOTIDE SEQUENCE [LARGE SCALE GENOMIC DNA]</scope>
    <source>
        <strain evidence="2">ATCC 28089 / DSM 1075 / NRRL 1951 / Wisconsin 54-1255</strain>
    </source>
</reference>
<dbReference type="GeneID" id="8316932"/>
<dbReference type="eggNOG" id="ENOG502RNFR">
    <property type="taxonomic scope" value="Eukaryota"/>
</dbReference>
<sequence length="390" mass="45290">MATSSDDSVIDDDEIDDYKEDIEDNNCLLCGVHCEIFYSKTVRPTRPTVLFGEDRWKHRRKAKAEHVMVPSKEVEEGYFPKYPFTWSSMCRASECHKSVLGPQSILTDTVIKQPSITKYFLSGITTIESVHFSRPYVIPKDPNVARIGGKTGNLQYDDTFIPFHAADIERQPSNFQGENIGFIVHAHCWVLFNYIIPTALVEKKLDKFIRAGRKYWRNNRLWGISDWEQKLWKAGHGRTHNQGFEFGCDIYKNPLIVPEVQKVVDNAWKTKKEYKPPRCSRVPLEVATMIAEWTCPIDYTPADVKNTRIMLSAWQWTLPDSFWKVRLKEELFVELDSLRESNYSIDWQALRLDLMALVSDREWYVSSGLPNRERVTGFMTAIKSNFLKIA</sequence>
<dbReference type="HOGENOM" id="CLU_063504_0_0_1"/>
<dbReference type="VEuPathDB" id="FungiDB:PCH_Pc21g07890"/>
<dbReference type="Proteomes" id="UP000000724">
    <property type="component" value="Contig Pc00c21"/>
</dbReference>
<dbReference type="AlphaFoldDB" id="B6HL83"/>
<gene>
    <name evidence="1" type="ORF">Pc21g07890</name>
    <name evidence="1" type="ORF">PCH_Pc21g07890</name>
</gene>
<proteinExistence type="predicted"/>
<accession>B6HL83</accession>
<keyword evidence="2" id="KW-1185">Reference proteome</keyword>
<evidence type="ECO:0000313" key="2">
    <source>
        <dbReference type="Proteomes" id="UP000000724"/>
    </source>
</evidence>
<dbReference type="RefSeq" id="XP_002567829.1">
    <property type="nucleotide sequence ID" value="XM_002567783.1"/>
</dbReference>
<organism evidence="1 2">
    <name type="scientific">Penicillium rubens (strain ATCC 28089 / DSM 1075 / NRRL 1951 / Wisconsin 54-1255)</name>
    <name type="common">Penicillium chrysogenum</name>
    <dbReference type="NCBI Taxonomy" id="500485"/>
    <lineage>
        <taxon>Eukaryota</taxon>
        <taxon>Fungi</taxon>
        <taxon>Dikarya</taxon>
        <taxon>Ascomycota</taxon>
        <taxon>Pezizomycotina</taxon>
        <taxon>Eurotiomycetes</taxon>
        <taxon>Eurotiomycetidae</taxon>
        <taxon>Eurotiales</taxon>
        <taxon>Aspergillaceae</taxon>
        <taxon>Penicillium</taxon>
        <taxon>Penicillium chrysogenum species complex</taxon>
    </lineage>
</organism>
<dbReference type="OrthoDB" id="4524525at2759"/>
<name>B6HL83_PENRW</name>
<dbReference type="OMA" id="WYCNSGL"/>
<dbReference type="EMBL" id="AM920436">
    <property type="protein sequence ID" value="CAP95686.1"/>
    <property type="molecule type" value="Genomic_DNA"/>
</dbReference>
<dbReference type="KEGG" id="pcs:N7525_007254"/>